<comment type="subunit">
    <text evidence="19">Component of the DASH complex consisting of ASK1, DAD1, DAD2, DAD3, DAD4, DAM1, DUO1, HSK3, SPC19 and SPC34, with a stoichiometry of one copy of each subunit per complex. Multiple DASH complexes oligomerize to form a ring that encircles spindle microtubules and organizes the rod-like NDC80 complexes of the outer kinetochore. DASH complex oligomerization strengthens microtubule attachments. On cytoplasmic microtubules, DASH complexes appear to form patches instead of rings.</text>
</comment>
<accession>A0A1G4J8K0</accession>
<keyword evidence="8" id="KW-0132">Cell division</keyword>
<dbReference type="PANTHER" id="PTHR28200:SF1">
    <property type="entry name" value="DASH COMPLEX SUBUNIT ASK1"/>
    <property type="match status" value="1"/>
</dbReference>
<evidence type="ECO:0000313" key="22">
    <source>
        <dbReference type="Proteomes" id="UP000191024"/>
    </source>
</evidence>
<evidence type="ECO:0000256" key="12">
    <source>
        <dbReference type="ARBA" id="ARBA00022838"/>
    </source>
</evidence>
<evidence type="ECO:0000256" key="3">
    <source>
        <dbReference type="ARBA" id="ARBA00004629"/>
    </source>
</evidence>
<keyword evidence="12" id="KW-0995">Kinetochore</keyword>
<dbReference type="Proteomes" id="UP000191024">
    <property type="component" value="Chromosome D"/>
</dbReference>
<dbReference type="EMBL" id="LT598463">
    <property type="protein sequence ID" value="SCU86274.1"/>
    <property type="molecule type" value="Genomic_DNA"/>
</dbReference>
<dbReference type="GO" id="GO:0051301">
    <property type="term" value="P:cell division"/>
    <property type="evidence" value="ECO:0007669"/>
    <property type="project" value="UniProtKB-KW"/>
</dbReference>
<evidence type="ECO:0000256" key="19">
    <source>
        <dbReference type="ARBA" id="ARBA00046633"/>
    </source>
</evidence>
<evidence type="ECO:0000256" key="20">
    <source>
        <dbReference type="SAM" id="MobiDB-lite"/>
    </source>
</evidence>
<feature type="region of interest" description="Disordered" evidence="20">
    <location>
        <begin position="82"/>
        <end position="105"/>
    </location>
</feature>
<evidence type="ECO:0000256" key="16">
    <source>
        <dbReference type="ARBA" id="ARBA00023328"/>
    </source>
</evidence>
<keyword evidence="14" id="KW-0539">Nucleus</keyword>
<keyword evidence="13" id="KW-0206">Cytoskeleton</keyword>
<evidence type="ECO:0000256" key="15">
    <source>
        <dbReference type="ARBA" id="ARBA00023306"/>
    </source>
</evidence>
<reference evidence="21 22" key="1">
    <citation type="submission" date="2016-03" db="EMBL/GenBank/DDBJ databases">
        <authorList>
            <person name="Devillers H."/>
        </authorList>
    </citation>
    <scope>NUCLEOTIDE SEQUENCE [LARGE SCALE GENOMIC DNA]</scope>
    <source>
        <strain evidence="21">CBS 11717</strain>
    </source>
</reference>
<evidence type="ECO:0000256" key="7">
    <source>
        <dbReference type="ARBA" id="ARBA00022490"/>
    </source>
</evidence>
<dbReference type="PANTHER" id="PTHR28200">
    <property type="entry name" value="DASH COMPLEX SUBUNIT ASK1"/>
    <property type="match status" value="1"/>
</dbReference>
<evidence type="ECO:0000256" key="18">
    <source>
        <dbReference type="ARBA" id="ARBA00029932"/>
    </source>
</evidence>
<dbReference type="GO" id="GO:0072686">
    <property type="term" value="C:mitotic spindle"/>
    <property type="evidence" value="ECO:0007669"/>
    <property type="project" value="InterPro"/>
</dbReference>
<comment type="similarity">
    <text evidence="4">Belongs to the DASH complex ASK1 family.</text>
</comment>
<proteinExistence type="inferred from homology"/>
<dbReference type="GO" id="GO:0008608">
    <property type="term" value="P:attachment of spindle microtubules to kinetochore"/>
    <property type="evidence" value="ECO:0007669"/>
    <property type="project" value="InterPro"/>
</dbReference>
<dbReference type="OrthoDB" id="5573898at2759"/>
<name>A0A1G4J8K0_9SACH</name>
<evidence type="ECO:0000256" key="17">
    <source>
        <dbReference type="ARBA" id="ARBA00029735"/>
    </source>
</evidence>
<sequence>MTRTRVPPAMAEDSLERLDQEITLHLQQIDSNFSYCFSKIAQDIIPNVVEYGAVCDQVMDSCNWLKNMFQEAGNLQIDAVAGPKARPAAEPTTKRARDSATDGDVQTLFPAKPRLAGDSSSIVQLPAMQLKSLSGASSRATVAADPMVDVTTTTTTTGRVLQLPDSSDEEARDGDTDAQALGERKLKTPAGGEDADGSTMQRQRRKRKLSLLLQQQFGSSSSSAVPSPATQTKRNTNITFDSSPLRKEVANQGESTKEIGAPPGTVIHFPTGNSASLEDDNDNDVSDPKSSRGESRAGSNNDSTR</sequence>
<dbReference type="STRING" id="1230905.A0A1G4J8K0"/>
<evidence type="ECO:0000256" key="13">
    <source>
        <dbReference type="ARBA" id="ARBA00023212"/>
    </source>
</evidence>
<evidence type="ECO:0000256" key="14">
    <source>
        <dbReference type="ARBA" id="ARBA00023242"/>
    </source>
</evidence>
<keyword evidence="16" id="KW-0137">Centromere</keyword>
<dbReference type="InterPro" id="IPR013964">
    <property type="entry name" value="DASH_Ask1"/>
</dbReference>
<dbReference type="GO" id="GO:0042729">
    <property type="term" value="C:DASH complex"/>
    <property type="evidence" value="ECO:0007669"/>
    <property type="project" value="InterPro"/>
</dbReference>
<protein>
    <recommendedName>
        <fullName evidence="5">DASH complex subunit ASK1</fullName>
    </recommendedName>
    <alternativeName>
        <fullName evidence="18">Associated with spindles and kinetochores protein 1</fullName>
    </alternativeName>
    <alternativeName>
        <fullName evidence="17">Outer kinetochore protein ASK1</fullName>
    </alternativeName>
</protein>
<feature type="compositionally biased region" description="Low complexity" evidence="20">
    <location>
        <begin position="210"/>
        <end position="223"/>
    </location>
</feature>
<keyword evidence="22" id="KW-1185">Reference proteome</keyword>
<evidence type="ECO:0000313" key="21">
    <source>
        <dbReference type="EMBL" id="SCU86274.1"/>
    </source>
</evidence>
<evidence type="ECO:0000256" key="8">
    <source>
        <dbReference type="ARBA" id="ARBA00022618"/>
    </source>
</evidence>
<keyword evidence="11" id="KW-0159">Chromosome partition</keyword>
<keyword evidence="15" id="KW-0131">Cell cycle</keyword>
<gene>
    <name evidence="21" type="ORF">LAMI_0D01222G</name>
</gene>
<comment type="subcellular location">
    <subcellularLocation>
        <location evidence="3">Chromosome</location>
        <location evidence="3">Centromere</location>
        <location evidence="3">Kinetochore</location>
    </subcellularLocation>
    <subcellularLocation>
        <location evidence="2">Cytoplasm</location>
        <location evidence="2">Cytoskeleton</location>
        <location evidence="2">Spindle</location>
    </subcellularLocation>
    <subcellularLocation>
        <location evidence="1">Nucleus</location>
    </subcellularLocation>
</comment>
<feature type="compositionally biased region" description="Basic and acidic residues" evidence="20">
    <location>
        <begin position="286"/>
        <end position="295"/>
    </location>
</feature>
<dbReference type="Pfam" id="PF08655">
    <property type="entry name" value="DASH_Ask1"/>
    <property type="match status" value="1"/>
</dbReference>
<keyword evidence="6" id="KW-0158">Chromosome</keyword>
<keyword evidence="9" id="KW-0493">Microtubule</keyword>
<evidence type="ECO:0000256" key="10">
    <source>
        <dbReference type="ARBA" id="ARBA00022776"/>
    </source>
</evidence>
<keyword evidence="7" id="KW-0963">Cytoplasm</keyword>
<evidence type="ECO:0000256" key="6">
    <source>
        <dbReference type="ARBA" id="ARBA00022454"/>
    </source>
</evidence>
<evidence type="ECO:0000256" key="11">
    <source>
        <dbReference type="ARBA" id="ARBA00022829"/>
    </source>
</evidence>
<evidence type="ECO:0000256" key="1">
    <source>
        <dbReference type="ARBA" id="ARBA00004123"/>
    </source>
</evidence>
<organism evidence="21 22">
    <name type="scientific">Lachancea mirantina</name>
    <dbReference type="NCBI Taxonomy" id="1230905"/>
    <lineage>
        <taxon>Eukaryota</taxon>
        <taxon>Fungi</taxon>
        <taxon>Dikarya</taxon>
        <taxon>Ascomycota</taxon>
        <taxon>Saccharomycotina</taxon>
        <taxon>Saccharomycetes</taxon>
        <taxon>Saccharomycetales</taxon>
        <taxon>Saccharomycetaceae</taxon>
        <taxon>Lachancea</taxon>
    </lineage>
</organism>
<evidence type="ECO:0000256" key="4">
    <source>
        <dbReference type="ARBA" id="ARBA00010731"/>
    </source>
</evidence>
<dbReference type="GO" id="GO:0005874">
    <property type="term" value="C:microtubule"/>
    <property type="evidence" value="ECO:0007669"/>
    <property type="project" value="UniProtKB-KW"/>
</dbReference>
<evidence type="ECO:0000256" key="9">
    <source>
        <dbReference type="ARBA" id="ARBA00022701"/>
    </source>
</evidence>
<dbReference type="AlphaFoldDB" id="A0A1G4J8K0"/>
<feature type="region of interest" description="Disordered" evidence="20">
    <location>
        <begin position="153"/>
        <end position="305"/>
    </location>
</feature>
<evidence type="ECO:0000256" key="5">
    <source>
        <dbReference type="ARBA" id="ARBA00014520"/>
    </source>
</evidence>
<evidence type="ECO:0000256" key="2">
    <source>
        <dbReference type="ARBA" id="ARBA00004186"/>
    </source>
</evidence>
<dbReference type="GO" id="GO:0044732">
    <property type="term" value="C:mitotic spindle pole body"/>
    <property type="evidence" value="ECO:0007669"/>
    <property type="project" value="TreeGrafter"/>
</dbReference>
<keyword evidence="10" id="KW-0498">Mitosis</keyword>
<feature type="compositionally biased region" description="Polar residues" evidence="20">
    <location>
        <begin position="224"/>
        <end position="242"/>
    </location>
</feature>